<dbReference type="OrthoDB" id="965869at2"/>
<dbReference type="Proteomes" id="UP000184092">
    <property type="component" value="Unassembled WGS sequence"/>
</dbReference>
<reference evidence="7" key="1">
    <citation type="submission" date="2016-11" db="EMBL/GenBank/DDBJ databases">
        <authorList>
            <person name="Varghese N."/>
            <person name="Submissions S."/>
        </authorList>
    </citation>
    <scope>NUCLEOTIDE SEQUENCE [LARGE SCALE GENOMIC DNA]</scope>
    <source>
        <strain evidence="7">CGMCC 1.2749</strain>
    </source>
</reference>
<dbReference type="Pfam" id="PF13181">
    <property type="entry name" value="TPR_8"/>
    <property type="match status" value="2"/>
</dbReference>
<evidence type="ECO:0000256" key="3">
    <source>
        <dbReference type="PROSITE-ProRule" id="PRU00339"/>
    </source>
</evidence>
<dbReference type="PROSITE" id="PS50005">
    <property type="entry name" value="TPR"/>
    <property type="match status" value="2"/>
</dbReference>
<keyword evidence="2 3" id="KW-0802">TPR repeat</keyword>
<sequence>MKKIITLLLLISVISTYAQNRYSTISTSTYTPMTRSEIMSVPMALQAKYNENQKYLYHLKKLVLELKTSIKEEPFLGRLNEEYGFLTFMEDKDLARATKSLNQSEIDINEIITEYNLFVSEQNSKKPATQNLPENQNPPESQQSQTNEVEDFLNEGNEYYENEDYSKAIFSYSKYLENEPNDTDVIFMRALAKSNIDDKYGAISDYDKILSMEGKVTPQNYKFSTVYNNKAYCLVELGSYKAALPLVEKALQLDKTEWFIWDTRAEILLNLGQLDKCISDCTKAINIEPNGNSYLVRGLARIKKGEKTKGCQDLSKAGELGEPTAYQKIKENCNKK</sequence>
<dbReference type="SMART" id="SM00028">
    <property type="entry name" value="TPR"/>
    <property type="match status" value="4"/>
</dbReference>
<gene>
    <name evidence="6" type="ORF">SAMN05216269_108139</name>
</gene>
<keyword evidence="7" id="KW-1185">Reference proteome</keyword>
<evidence type="ECO:0000313" key="6">
    <source>
        <dbReference type="EMBL" id="SHM90539.1"/>
    </source>
</evidence>
<feature type="region of interest" description="Disordered" evidence="4">
    <location>
        <begin position="126"/>
        <end position="148"/>
    </location>
</feature>
<evidence type="ECO:0000256" key="2">
    <source>
        <dbReference type="ARBA" id="ARBA00022803"/>
    </source>
</evidence>
<dbReference type="Gene3D" id="1.25.40.10">
    <property type="entry name" value="Tetratricopeptide repeat domain"/>
    <property type="match status" value="2"/>
</dbReference>
<dbReference type="InterPro" id="IPR050498">
    <property type="entry name" value="Ycf3"/>
</dbReference>
<organism evidence="6 7">
    <name type="scientific">Flavobacterium xinjiangense</name>
    <dbReference type="NCBI Taxonomy" id="178356"/>
    <lineage>
        <taxon>Bacteria</taxon>
        <taxon>Pseudomonadati</taxon>
        <taxon>Bacteroidota</taxon>
        <taxon>Flavobacteriia</taxon>
        <taxon>Flavobacteriales</taxon>
        <taxon>Flavobacteriaceae</taxon>
        <taxon>Flavobacterium</taxon>
    </lineage>
</organism>
<accession>A0A1M7MI44</accession>
<proteinExistence type="predicted"/>
<feature type="repeat" description="TPR" evidence="3">
    <location>
        <begin position="224"/>
        <end position="257"/>
    </location>
</feature>
<dbReference type="PANTHER" id="PTHR44858:SF1">
    <property type="entry name" value="UDP-N-ACETYLGLUCOSAMINE--PEPTIDE N-ACETYLGLUCOSAMINYLTRANSFERASE SPINDLY-RELATED"/>
    <property type="match status" value="1"/>
</dbReference>
<feature type="signal peptide" evidence="5">
    <location>
        <begin position="1"/>
        <end position="18"/>
    </location>
</feature>
<dbReference type="PANTHER" id="PTHR44858">
    <property type="entry name" value="TETRATRICOPEPTIDE REPEAT PROTEIN 6"/>
    <property type="match status" value="1"/>
</dbReference>
<dbReference type="InterPro" id="IPR019734">
    <property type="entry name" value="TPR_rpt"/>
</dbReference>
<dbReference type="RefSeq" id="WP_084538335.1">
    <property type="nucleotide sequence ID" value="NZ_FRCL01000008.1"/>
</dbReference>
<evidence type="ECO:0000313" key="7">
    <source>
        <dbReference type="Proteomes" id="UP000184092"/>
    </source>
</evidence>
<dbReference type="InterPro" id="IPR011990">
    <property type="entry name" value="TPR-like_helical_dom_sf"/>
</dbReference>
<feature type="compositionally biased region" description="Polar residues" evidence="4">
    <location>
        <begin position="126"/>
        <end position="147"/>
    </location>
</feature>
<dbReference type="EMBL" id="FRCL01000008">
    <property type="protein sequence ID" value="SHM90539.1"/>
    <property type="molecule type" value="Genomic_DNA"/>
</dbReference>
<feature type="chain" id="PRO_5012116328" evidence="5">
    <location>
        <begin position="19"/>
        <end position="336"/>
    </location>
</feature>
<evidence type="ECO:0000256" key="4">
    <source>
        <dbReference type="SAM" id="MobiDB-lite"/>
    </source>
</evidence>
<evidence type="ECO:0000256" key="1">
    <source>
        <dbReference type="ARBA" id="ARBA00022737"/>
    </source>
</evidence>
<feature type="repeat" description="TPR" evidence="3">
    <location>
        <begin position="149"/>
        <end position="182"/>
    </location>
</feature>
<name>A0A1M7MI44_9FLAO</name>
<dbReference type="STRING" id="178356.SAMN05216269_108139"/>
<dbReference type="AlphaFoldDB" id="A0A1M7MI44"/>
<evidence type="ECO:0000256" key="5">
    <source>
        <dbReference type="SAM" id="SignalP"/>
    </source>
</evidence>
<dbReference type="SUPFAM" id="SSF48452">
    <property type="entry name" value="TPR-like"/>
    <property type="match status" value="1"/>
</dbReference>
<protein>
    <submittedName>
        <fullName evidence="6">Tfp pilus assembly protein PilF</fullName>
    </submittedName>
</protein>
<keyword evidence="1" id="KW-0677">Repeat</keyword>
<keyword evidence="5" id="KW-0732">Signal</keyword>